<dbReference type="AlphaFoldDB" id="A0A0A9AF59"/>
<evidence type="ECO:0000313" key="1">
    <source>
        <dbReference type="EMBL" id="JAD48533.1"/>
    </source>
</evidence>
<dbReference type="EMBL" id="GBRH01249362">
    <property type="protein sequence ID" value="JAD48533.1"/>
    <property type="molecule type" value="Transcribed_RNA"/>
</dbReference>
<reference evidence="1" key="2">
    <citation type="journal article" date="2015" name="Data Brief">
        <title>Shoot transcriptome of the giant reed, Arundo donax.</title>
        <authorList>
            <person name="Barrero R.A."/>
            <person name="Guerrero F.D."/>
            <person name="Moolhuijzen P."/>
            <person name="Goolsby J.A."/>
            <person name="Tidwell J."/>
            <person name="Bellgard S.E."/>
            <person name="Bellgard M.I."/>
        </authorList>
    </citation>
    <scope>NUCLEOTIDE SEQUENCE</scope>
    <source>
        <tissue evidence="1">Shoot tissue taken approximately 20 cm above the soil surface</tissue>
    </source>
</reference>
<sequence>MKKTENEKHYKTIYILFYEKIDLSFSAFSISISFKQLNPCISCDATFRSVNL</sequence>
<accession>A0A0A9AF59</accession>
<name>A0A0A9AF59_ARUDO</name>
<reference evidence="1" key="1">
    <citation type="submission" date="2014-09" db="EMBL/GenBank/DDBJ databases">
        <authorList>
            <person name="Magalhaes I.L.F."/>
            <person name="Oliveira U."/>
            <person name="Santos F.R."/>
            <person name="Vidigal T.H.D.A."/>
            <person name="Brescovit A.D."/>
            <person name="Santos A.J."/>
        </authorList>
    </citation>
    <scope>NUCLEOTIDE SEQUENCE</scope>
    <source>
        <tissue evidence="1">Shoot tissue taken approximately 20 cm above the soil surface</tissue>
    </source>
</reference>
<organism evidence="1">
    <name type="scientific">Arundo donax</name>
    <name type="common">Giant reed</name>
    <name type="synonym">Donax arundinaceus</name>
    <dbReference type="NCBI Taxonomy" id="35708"/>
    <lineage>
        <taxon>Eukaryota</taxon>
        <taxon>Viridiplantae</taxon>
        <taxon>Streptophyta</taxon>
        <taxon>Embryophyta</taxon>
        <taxon>Tracheophyta</taxon>
        <taxon>Spermatophyta</taxon>
        <taxon>Magnoliopsida</taxon>
        <taxon>Liliopsida</taxon>
        <taxon>Poales</taxon>
        <taxon>Poaceae</taxon>
        <taxon>PACMAD clade</taxon>
        <taxon>Arundinoideae</taxon>
        <taxon>Arundineae</taxon>
        <taxon>Arundo</taxon>
    </lineage>
</organism>
<proteinExistence type="predicted"/>
<protein>
    <submittedName>
        <fullName evidence="1">Uncharacterized protein</fullName>
    </submittedName>
</protein>